<comment type="similarity">
    <text evidence="1">Belongs to the STK19 family.</text>
</comment>
<keyword evidence="2" id="KW-1185">Reference proteome</keyword>
<organism evidence="2 3">
    <name type="scientific">Durio zibethinus</name>
    <name type="common">Durian</name>
    <dbReference type="NCBI Taxonomy" id="66656"/>
    <lineage>
        <taxon>Eukaryota</taxon>
        <taxon>Viridiplantae</taxon>
        <taxon>Streptophyta</taxon>
        <taxon>Embryophyta</taxon>
        <taxon>Tracheophyta</taxon>
        <taxon>Spermatophyta</taxon>
        <taxon>Magnoliopsida</taxon>
        <taxon>eudicotyledons</taxon>
        <taxon>Gunneridae</taxon>
        <taxon>Pentapetalae</taxon>
        <taxon>rosids</taxon>
        <taxon>malvids</taxon>
        <taxon>Malvales</taxon>
        <taxon>Malvaceae</taxon>
        <taxon>Helicteroideae</taxon>
        <taxon>Durio</taxon>
    </lineage>
</organism>
<evidence type="ECO:0000256" key="1">
    <source>
        <dbReference type="ARBA" id="ARBA00093458"/>
    </source>
</evidence>
<dbReference type="GeneID" id="111314323"/>
<dbReference type="RefSeq" id="XP_022771283.1">
    <property type="nucleotide sequence ID" value="XM_022915548.1"/>
</dbReference>
<proteinExistence type="inferred from homology"/>
<dbReference type="KEGG" id="dzi:111314323"/>
<dbReference type="OrthoDB" id="10261701at2759"/>
<dbReference type="InterPro" id="IPR018865">
    <property type="entry name" value="STK19-like"/>
</dbReference>
<dbReference type="PANTHER" id="PTHR15243">
    <property type="entry name" value="SERINE/THREONINE-PROTEIN KINASE 19"/>
    <property type="match status" value="1"/>
</dbReference>
<evidence type="ECO:0000313" key="2">
    <source>
        <dbReference type="Proteomes" id="UP000515121"/>
    </source>
</evidence>
<dbReference type="Pfam" id="PF10494">
    <property type="entry name" value="Stk19"/>
    <property type="match status" value="1"/>
</dbReference>
<evidence type="ECO:0000313" key="3">
    <source>
        <dbReference type="RefSeq" id="XP_022771283.1"/>
    </source>
</evidence>
<dbReference type="PANTHER" id="PTHR15243:SF0">
    <property type="entry name" value="SERINE_THREONINE-PROTEIN KINASE 19"/>
    <property type="match status" value="1"/>
</dbReference>
<name>A0A6P6B2A1_DURZI</name>
<dbReference type="AlphaFoldDB" id="A0A6P6B2A1"/>
<sequence>MQKRRWRRRDRCRKYAILIILFPSRRNLSFSDTLVALRIMRSQFPQIDKTRHLIDPSMYCFAIPNIGSIMKGLSKGRKELLSFLNCRTYKEMMLAPLDIISF</sequence>
<accession>A0A6P6B2A1</accession>
<reference evidence="3" key="1">
    <citation type="submission" date="2025-08" db="UniProtKB">
        <authorList>
            <consortium name="RefSeq"/>
        </authorList>
    </citation>
    <scope>IDENTIFICATION</scope>
    <source>
        <tissue evidence="3">Fruit stalk</tissue>
    </source>
</reference>
<gene>
    <name evidence="3" type="primary">LOC111314323</name>
</gene>
<protein>
    <submittedName>
        <fullName evidence="3">Uncharacterized protein LOC111314323</fullName>
    </submittedName>
</protein>
<dbReference type="Proteomes" id="UP000515121">
    <property type="component" value="Unplaced"/>
</dbReference>